<dbReference type="EMBL" id="RJKE01000001">
    <property type="protein sequence ID" value="ROO86443.1"/>
    <property type="molecule type" value="Genomic_DNA"/>
</dbReference>
<evidence type="ECO:0000256" key="2">
    <source>
        <dbReference type="ARBA" id="ARBA00022527"/>
    </source>
</evidence>
<feature type="region of interest" description="Disordered" evidence="8">
    <location>
        <begin position="276"/>
        <end position="305"/>
    </location>
</feature>
<feature type="compositionally biased region" description="Pro residues" evidence="8">
    <location>
        <begin position="284"/>
        <end position="300"/>
    </location>
</feature>
<dbReference type="GO" id="GO:0004674">
    <property type="term" value="F:protein serine/threonine kinase activity"/>
    <property type="evidence" value="ECO:0007669"/>
    <property type="project" value="UniProtKB-KW"/>
</dbReference>
<keyword evidence="5" id="KW-0418">Kinase</keyword>
<keyword evidence="4 7" id="KW-0547">Nucleotide-binding</keyword>
<dbReference type="Gene3D" id="3.30.200.20">
    <property type="entry name" value="Phosphorylase Kinase, domain 1"/>
    <property type="match status" value="1"/>
</dbReference>
<evidence type="ECO:0000256" key="3">
    <source>
        <dbReference type="ARBA" id="ARBA00022679"/>
    </source>
</evidence>
<dbReference type="PROSITE" id="PS00108">
    <property type="entry name" value="PROTEIN_KINASE_ST"/>
    <property type="match status" value="1"/>
</dbReference>
<dbReference type="AlphaFoldDB" id="A0A3N1CYT0"/>
<dbReference type="EC" id="2.7.11.1" evidence="1"/>
<evidence type="ECO:0000256" key="7">
    <source>
        <dbReference type="PROSITE-ProRule" id="PRU10141"/>
    </source>
</evidence>
<dbReference type="CDD" id="cd14014">
    <property type="entry name" value="STKc_PknB_like"/>
    <property type="match status" value="1"/>
</dbReference>
<dbReference type="GO" id="GO:0005524">
    <property type="term" value="F:ATP binding"/>
    <property type="evidence" value="ECO:0007669"/>
    <property type="project" value="UniProtKB-UniRule"/>
</dbReference>
<keyword evidence="3" id="KW-0808">Transferase</keyword>
<dbReference type="Pfam" id="PF12079">
    <property type="entry name" value="DUF3558"/>
    <property type="match status" value="1"/>
</dbReference>
<evidence type="ECO:0000256" key="9">
    <source>
        <dbReference type="SAM" id="Phobius"/>
    </source>
</evidence>
<proteinExistence type="predicted"/>
<evidence type="ECO:0000256" key="4">
    <source>
        <dbReference type="ARBA" id="ARBA00022741"/>
    </source>
</evidence>
<dbReference type="PROSITE" id="PS50011">
    <property type="entry name" value="PROTEIN_KINASE_DOM"/>
    <property type="match status" value="1"/>
</dbReference>
<feature type="binding site" evidence="7">
    <location>
        <position position="42"/>
    </location>
    <ligand>
        <name>ATP</name>
        <dbReference type="ChEBI" id="CHEBI:30616"/>
    </ligand>
</feature>
<dbReference type="PANTHER" id="PTHR43289:SF6">
    <property type="entry name" value="SERINE_THREONINE-PROTEIN KINASE NEKL-3"/>
    <property type="match status" value="1"/>
</dbReference>
<dbReference type="InterPro" id="IPR011009">
    <property type="entry name" value="Kinase-like_dom_sf"/>
</dbReference>
<keyword evidence="9" id="KW-0472">Membrane</keyword>
<dbReference type="PROSITE" id="PS00107">
    <property type="entry name" value="PROTEIN_KINASE_ATP"/>
    <property type="match status" value="1"/>
</dbReference>
<keyword evidence="9" id="KW-1133">Transmembrane helix</keyword>
<dbReference type="InterPro" id="IPR008271">
    <property type="entry name" value="Ser/Thr_kinase_AS"/>
</dbReference>
<dbReference type="PANTHER" id="PTHR43289">
    <property type="entry name" value="MITOGEN-ACTIVATED PROTEIN KINASE KINASE KINASE 20-RELATED"/>
    <property type="match status" value="1"/>
</dbReference>
<dbReference type="Gene3D" id="1.10.510.10">
    <property type="entry name" value="Transferase(Phosphotransferase) domain 1"/>
    <property type="match status" value="1"/>
</dbReference>
<evidence type="ECO:0000256" key="8">
    <source>
        <dbReference type="SAM" id="MobiDB-lite"/>
    </source>
</evidence>
<protein>
    <recommendedName>
        <fullName evidence="1">non-specific serine/threonine protein kinase</fullName>
        <ecNumber evidence="1">2.7.11.1</ecNumber>
    </recommendedName>
</protein>
<keyword evidence="6 7" id="KW-0067">ATP-binding</keyword>
<dbReference type="SMART" id="SM00220">
    <property type="entry name" value="S_TKc"/>
    <property type="match status" value="1"/>
</dbReference>
<comment type="caution">
    <text evidence="11">The sequence shown here is derived from an EMBL/GenBank/DDBJ whole genome shotgun (WGS) entry which is preliminary data.</text>
</comment>
<dbReference type="Proteomes" id="UP000272400">
    <property type="component" value="Unassembled WGS sequence"/>
</dbReference>
<evidence type="ECO:0000313" key="11">
    <source>
        <dbReference type="EMBL" id="ROO86443.1"/>
    </source>
</evidence>
<sequence>MPGEIGTRLADRYLLLEVLGSGGMGTVWRATDETLGRDVAVKELKIAPDLDATVRAEAAERAVREAQATARLRHPGVVVVHDAFLDDGRPWIIMQLLDGATLDRVLADRGALTPEHAARVGLDVLGALEAAHAVGILHRDIKPGNIFLTSDGRAVVTDFGIATVEGQATITRSGMLVGSPGHIAPERLRGERPGPSSDLWSLAATLYRAVEGHHPFPGAGHMAVLAAVLTADPVPPTRAGELGPVLLRLLGRDPRARPTAEVVRAVLERVATGQPSGDIALPDLPAPAAPAAPAGPPPTLPGALPRRSRAGQVLLAGGVVATAALVAAALVVVATDDREPAAAVTAAPTATVTSPPAPAVTPTEEAARFTVPIDLCGLITAEQIRKVVPRYKKAEGVASGDTDAPACSWDAPGAGVSVEVKKDYDNPDPWTGRTPAQAHDAYLGSLRAADGSDKIIWHYDGIGGESITSGPGTKAKKIDDLGDEAHTTDTYGRLGAQMTDVVFRVSNLIFEVTYADVTNKTKPAKIRENALTTARWVVAALDRG</sequence>
<feature type="transmembrane region" description="Helical" evidence="9">
    <location>
        <begin position="313"/>
        <end position="334"/>
    </location>
</feature>
<organism evidence="11 12">
    <name type="scientific">Actinocorallia herbida</name>
    <dbReference type="NCBI Taxonomy" id="58109"/>
    <lineage>
        <taxon>Bacteria</taxon>
        <taxon>Bacillati</taxon>
        <taxon>Actinomycetota</taxon>
        <taxon>Actinomycetes</taxon>
        <taxon>Streptosporangiales</taxon>
        <taxon>Thermomonosporaceae</taxon>
        <taxon>Actinocorallia</taxon>
    </lineage>
</organism>
<keyword evidence="9" id="KW-0812">Transmembrane</keyword>
<dbReference type="Pfam" id="PF00069">
    <property type="entry name" value="Pkinase"/>
    <property type="match status" value="1"/>
</dbReference>
<evidence type="ECO:0000259" key="10">
    <source>
        <dbReference type="PROSITE" id="PS50011"/>
    </source>
</evidence>
<evidence type="ECO:0000313" key="12">
    <source>
        <dbReference type="Proteomes" id="UP000272400"/>
    </source>
</evidence>
<accession>A0A3N1CYT0</accession>
<dbReference type="InterPro" id="IPR024520">
    <property type="entry name" value="DUF3558"/>
</dbReference>
<dbReference type="InterPro" id="IPR000719">
    <property type="entry name" value="Prot_kinase_dom"/>
</dbReference>
<dbReference type="RefSeq" id="WP_170201476.1">
    <property type="nucleotide sequence ID" value="NZ_RJKE01000001.1"/>
</dbReference>
<dbReference type="InterPro" id="IPR017441">
    <property type="entry name" value="Protein_kinase_ATP_BS"/>
</dbReference>
<gene>
    <name evidence="11" type="ORF">EDD29_4014</name>
</gene>
<keyword evidence="12" id="KW-1185">Reference proteome</keyword>
<name>A0A3N1CYT0_9ACTN</name>
<keyword evidence="2" id="KW-0723">Serine/threonine-protein kinase</keyword>
<feature type="domain" description="Protein kinase" evidence="10">
    <location>
        <begin position="13"/>
        <end position="270"/>
    </location>
</feature>
<evidence type="ECO:0000256" key="5">
    <source>
        <dbReference type="ARBA" id="ARBA00022777"/>
    </source>
</evidence>
<evidence type="ECO:0000256" key="1">
    <source>
        <dbReference type="ARBA" id="ARBA00012513"/>
    </source>
</evidence>
<evidence type="ECO:0000256" key="6">
    <source>
        <dbReference type="ARBA" id="ARBA00022840"/>
    </source>
</evidence>
<dbReference type="SUPFAM" id="SSF56112">
    <property type="entry name" value="Protein kinase-like (PK-like)"/>
    <property type="match status" value="1"/>
</dbReference>
<reference evidence="11 12" key="1">
    <citation type="submission" date="2018-11" db="EMBL/GenBank/DDBJ databases">
        <title>Sequencing the genomes of 1000 actinobacteria strains.</title>
        <authorList>
            <person name="Klenk H.-P."/>
        </authorList>
    </citation>
    <scope>NUCLEOTIDE SEQUENCE [LARGE SCALE GENOMIC DNA]</scope>
    <source>
        <strain evidence="11 12">DSM 44254</strain>
    </source>
</reference>